<dbReference type="Proteomes" id="UP001240777">
    <property type="component" value="Unassembled WGS sequence"/>
</dbReference>
<dbReference type="EMBL" id="JAUPEV010000017">
    <property type="protein sequence ID" value="MDO7253877.1"/>
    <property type="molecule type" value="Genomic_DNA"/>
</dbReference>
<comment type="caution">
    <text evidence="2">The sequence shown here is derived from an EMBL/GenBank/DDBJ whole genome shotgun (WGS) entry which is preliminary data.</text>
</comment>
<dbReference type="Proteomes" id="UP001177258">
    <property type="component" value="Unassembled WGS sequence"/>
</dbReference>
<reference evidence="1 3" key="3">
    <citation type="journal article" date="2024" name="Syst. Appl. Microbiol.">
        <title>Helicobacter cappadocius sp. nov., from lizards: The first psychrotrophic Helicobacter species.</title>
        <authorList>
            <person name="Aydin F."/>
            <person name="Tarhane S."/>
            <person name="Karakaya E."/>
            <person name="Abay S."/>
            <person name="Kayman T."/>
            <person name="Guran O."/>
            <person name="Bozkurt E."/>
            <person name="Uzum N."/>
            <person name="Avci A."/>
            <person name="Olgun K."/>
            <person name="Jablonski D."/>
            <person name="Guran C."/>
            <person name="Burcin Saticioglu I."/>
        </authorList>
    </citation>
    <scope>NUCLEOTIDE SEQUENCE [LARGE SCALE GENOMIC DNA]</scope>
    <source>
        <strain evidence="1">Faydin-H75</strain>
        <strain evidence="3">faydin-H76</strain>
    </source>
</reference>
<evidence type="ECO:0000313" key="2">
    <source>
        <dbReference type="EMBL" id="MDP2539738.1"/>
    </source>
</evidence>
<sequence length="71" mass="8242">MTLKEKIDLCNQYINELLTQPITDSQIIKYSIDGVSIEKKSVFEMIEALEKLKASFIKQANKMPPYIQMVF</sequence>
<organism evidence="2 3">
    <name type="scientific">Helicobacter cappadocius</name>
    <dbReference type="NCBI Taxonomy" id="3063998"/>
    <lineage>
        <taxon>Bacteria</taxon>
        <taxon>Pseudomonadati</taxon>
        <taxon>Campylobacterota</taxon>
        <taxon>Epsilonproteobacteria</taxon>
        <taxon>Campylobacterales</taxon>
        <taxon>Helicobacteraceae</taxon>
        <taxon>Helicobacter</taxon>
    </lineage>
</organism>
<reference evidence="1" key="2">
    <citation type="submission" date="2023-07" db="EMBL/GenBank/DDBJ databases">
        <authorList>
            <person name="Aydin F."/>
            <person name="Tarhane S."/>
            <person name="Saticioglu I.B."/>
            <person name="Karakaya E."/>
            <person name="Abay S."/>
            <person name="Guran O."/>
            <person name="Bozkurt E."/>
            <person name="Uzum N."/>
            <person name="Olgun K."/>
            <person name="Jablonski D."/>
        </authorList>
    </citation>
    <scope>NUCLEOTIDE SEQUENCE</scope>
    <source>
        <strain evidence="1">Faydin-H75</strain>
    </source>
</reference>
<name>A0AA90T5Q7_9HELI</name>
<proteinExistence type="predicted"/>
<accession>A0AA90T5Q7</accession>
<dbReference type="RefSeq" id="WP_305517716.1">
    <property type="nucleotide sequence ID" value="NZ_JAUPEV010000017.1"/>
</dbReference>
<gene>
    <name evidence="1" type="ORF">Q5I04_08170</name>
    <name evidence="2" type="ORF">Q5I06_08125</name>
</gene>
<dbReference type="EMBL" id="JAUYZK010000015">
    <property type="protein sequence ID" value="MDP2539738.1"/>
    <property type="molecule type" value="Genomic_DNA"/>
</dbReference>
<evidence type="ECO:0000313" key="3">
    <source>
        <dbReference type="Proteomes" id="UP001177258"/>
    </source>
</evidence>
<reference evidence="2 4" key="1">
    <citation type="submission" date="2023-07" db="EMBL/GenBank/DDBJ databases">
        <title>Unpublished Manusciprt.</title>
        <authorList>
            <person name="Aydin F."/>
            <person name="Tarhane S."/>
            <person name="Saticioglu I.B."/>
            <person name="Karakaya E."/>
            <person name="Abay S."/>
            <person name="Guran O."/>
            <person name="Bozkurt E."/>
            <person name="Uzum N."/>
            <person name="Olgun K."/>
            <person name="Jablonski D."/>
        </authorList>
    </citation>
    <scope>NUCLEOTIDE SEQUENCE</scope>
    <source>
        <strain evidence="4">faydin-H75</strain>
        <strain evidence="2">Faydin-H76</strain>
    </source>
</reference>
<keyword evidence="4" id="KW-1185">Reference proteome</keyword>
<evidence type="ECO:0000313" key="1">
    <source>
        <dbReference type="EMBL" id="MDO7253877.1"/>
    </source>
</evidence>
<protein>
    <submittedName>
        <fullName evidence="2">Uncharacterized protein</fullName>
    </submittedName>
</protein>
<dbReference type="AlphaFoldDB" id="A0AA90T5Q7"/>
<evidence type="ECO:0000313" key="4">
    <source>
        <dbReference type="Proteomes" id="UP001240777"/>
    </source>
</evidence>